<accession>A0A068L8W1</accession>
<dbReference type="GO" id="GO:0032153">
    <property type="term" value="C:cell division site"/>
    <property type="evidence" value="ECO:0007669"/>
    <property type="project" value="TreeGrafter"/>
</dbReference>
<dbReference type="EMBL" id="KJ396772">
    <property type="protein sequence ID" value="AIE41993.1"/>
    <property type="molecule type" value="Genomic_DNA"/>
</dbReference>
<reference evidence="3" key="6">
    <citation type="journal article" date="2013" name="FEMS Microbiol. Lett.">
        <title>The gene cluster aur1 for the angucycline antibiotic auricin is located on a large linear plasmid pSA3239 in Streptomyces aureofaciens CCM 3239.</title>
        <authorList>
            <person name="Novakova R."/>
            <person name="Knirschova R."/>
            <person name="Farkasovsky M."/>
            <person name="Feckova L."/>
            <person name="Rehakova A."/>
            <person name="Mingyar E."/>
            <person name="Kormanec J."/>
        </authorList>
    </citation>
    <scope>NUCLEOTIDE SEQUENCE</scope>
    <source>
        <strain evidence="3">CCM3239</strain>
        <plasmid evidence="3">pSA3239</plasmid>
    </source>
</reference>
<keyword evidence="1" id="KW-0547">Nucleotide-binding</keyword>
<dbReference type="NCBIfam" id="NF040713">
    <property type="entry name" value="ZapE"/>
    <property type="match status" value="1"/>
</dbReference>
<dbReference type="GO" id="GO:0016887">
    <property type="term" value="F:ATP hydrolysis activity"/>
    <property type="evidence" value="ECO:0007669"/>
    <property type="project" value="InterPro"/>
</dbReference>
<reference evidence="3" key="5">
    <citation type="journal article" date="2011" name="Microbiology">
        <title>The role of two SARP family transcriptional regulators in regulation of the auricin gene cluster in Streptomyces aureofaciens CCM 3239.</title>
        <authorList>
            <person name="Novakova R."/>
            <person name="Rehakova A."/>
            <person name="Kutas P."/>
            <person name="Feckova L."/>
            <person name="Kormanec J."/>
        </authorList>
    </citation>
    <scope>NUCLEOTIDE SEQUENCE</scope>
    <source>
        <strain evidence="3">CCM3239</strain>
        <plasmid evidence="3">pSA3239</plasmid>
    </source>
</reference>
<name>A0A068L8W1_KITAU</name>
<dbReference type="SUPFAM" id="SSF52540">
    <property type="entry name" value="P-loop containing nucleoside triphosphate hydrolases"/>
    <property type="match status" value="1"/>
</dbReference>
<reference evidence="3" key="2">
    <citation type="journal article" date="2005" name="Microbiology">
        <title>Characterization of a regulatory gene essential for the production of the angucycline-like polyketide antibiotic auricin in Streptomyces aureofaciens CCM 3239.</title>
        <authorList>
            <person name="Novakova R."/>
            <person name="Homerova D."/>
            <person name="Feckova L."/>
            <person name="Kormanec J."/>
        </authorList>
    </citation>
    <scope>NUCLEOTIDE SEQUENCE</scope>
    <source>
        <strain evidence="3">CCM3239</strain>
        <plasmid evidence="3">pSA3239</plasmid>
    </source>
</reference>
<dbReference type="GO" id="GO:0005524">
    <property type="term" value="F:ATP binding"/>
    <property type="evidence" value="ECO:0007669"/>
    <property type="project" value="UniProtKB-KW"/>
</dbReference>
<proteinExistence type="predicted"/>
<reference evidence="3" key="3">
    <citation type="journal article" date="2010" name="Folia Microbiol. (Praha)">
        <title>Identification and characterization of an indigoidine-like gene for a blue pigment biosynthesis in Streptomyces aureofaciens CCM 3239.</title>
        <authorList>
            <person name="Novakova R."/>
            <person name="Odnogova Z."/>
            <person name="Kutas P."/>
            <person name="Feckova L."/>
            <person name="Kormanec J."/>
        </authorList>
    </citation>
    <scope>NUCLEOTIDE SEQUENCE</scope>
    <source>
        <strain evidence="3">CCM3239</strain>
        <plasmid evidence="3">pSA3239</plasmid>
    </source>
</reference>
<reference evidence="3" key="7">
    <citation type="journal article" date="2014" name="Appl. Microbiol. Biotechnol.">
        <title>Intriguing properties of the angucycline antibiotic auricin and complex regulation of its biosynthesis.</title>
        <authorList>
            <person name="Kormanec J."/>
            <person name="Novakova R."/>
            <person name="Mingyar E."/>
            <person name="Feckova L."/>
        </authorList>
    </citation>
    <scope>NUCLEOTIDE SEQUENCE</scope>
    <source>
        <strain evidence="3">CCM3239</strain>
        <plasmid evidence="3">pSA3239</plasmid>
    </source>
</reference>
<evidence type="ECO:0000313" key="3">
    <source>
        <dbReference type="EMBL" id="AIE41993.1"/>
    </source>
</evidence>
<protein>
    <submittedName>
        <fullName evidence="3">AFG1 family ATPase</fullName>
    </submittedName>
</protein>
<dbReference type="InterPro" id="IPR005654">
    <property type="entry name" value="ATPase_AFG1-like"/>
</dbReference>
<dbReference type="AlphaFoldDB" id="A0A068L8W1"/>
<dbReference type="Gene3D" id="3.40.50.300">
    <property type="entry name" value="P-loop containing nucleotide triphosphate hydrolases"/>
    <property type="match status" value="1"/>
</dbReference>
<sequence>MREFENAARQAGFVLDEAQRQAALRLGELGADVTRKRGLFGRGAEPPRGVYLWGSVGRGKSWLTTTLYEAVPLRNKRRLHFHDFFREFHAAYHRHQGDRRVTDLAVTELLGDCRFLVFDEFHVHDAGDAMLIGRVLRSILDQRITLLTTSNYPPAGLLPNPVFHEMFLPTIKMLEETMDVVELGGGRDYRAEYASGTARSEFERGAYLWPGTEEQLAEHGLGLPRPGDRQQVEVTGGRTVQALAVDGERIWFDFHDLCDRPNSTGDYLALTDRHPVWVLSGLPRLAGEDRDAAQRFANLVDVLCDRDVRLVLIGEAPLDEVLRGESLPLDVNRTASRLSLLSATADSDAH</sequence>
<reference evidence="3" key="4">
    <citation type="journal article" date="2010" name="Microbiology">
        <title>The role of the TetR-family transcriptional regulator Aur1R in negative regulation of the auricin gene cluster in Streptomyces aureofaciens CCM 3239.</title>
        <authorList>
            <person name="Novakova R."/>
            <person name="Kutas P."/>
            <person name="Feckova L."/>
            <person name="Kormanec J."/>
        </authorList>
    </citation>
    <scope>NUCLEOTIDE SEQUENCE</scope>
    <source>
        <strain evidence="3">CCM3239</strain>
        <plasmid evidence="3">pSA3239</plasmid>
    </source>
</reference>
<dbReference type="GO" id="GO:0005737">
    <property type="term" value="C:cytoplasm"/>
    <property type="evidence" value="ECO:0007669"/>
    <property type="project" value="TreeGrafter"/>
</dbReference>
<geneLocation type="plasmid" evidence="3">
    <name>pSA3239</name>
</geneLocation>
<evidence type="ECO:0000256" key="2">
    <source>
        <dbReference type="ARBA" id="ARBA00022840"/>
    </source>
</evidence>
<dbReference type="PANTHER" id="PTHR12169:SF6">
    <property type="entry name" value="AFG1-LIKE ATPASE"/>
    <property type="match status" value="1"/>
</dbReference>
<organism evidence="3">
    <name type="scientific">Kitasatospora aureofaciens</name>
    <name type="common">Streptomyces aureofaciens</name>
    <dbReference type="NCBI Taxonomy" id="1894"/>
    <lineage>
        <taxon>Bacteria</taxon>
        <taxon>Bacillati</taxon>
        <taxon>Actinomycetota</taxon>
        <taxon>Actinomycetes</taxon>
        <taxon>Kitasatosporales</taxon>
        <taxon>Streptomycetaceae</taxon>
        <taxon>Kitasatospora</taxon>
    </lineage>
</organism>
<dbReference type="Pfam" id="PF03969">
    <property type="entry name" value="AFG1_ATPase"/>
    <property type="match status" value="1"/>
</dbReference>
<dbReference type="GO" id="GO:0051301">
    <property type="term" value="P:cell division"/>
    <property type="evidence" value="ECO:0007669"/>
    <property type="project" value="TreeGrafter"/>
</dbReference>
<evidence type="ECO:0000256" key="1">
    <source>
        <dbReference type="ARBA" id="ARBA00022741"/>
    </source>
</evidence>
<dbReference type="PANTHER" id="PTHR12169">
    <property type="entry name" value="ATPASE N2B"/>
    <property type="match status" value="1"/>
</dbReference>
<reference evidence="3" key="8">
    <citation type="journal article" date="2015" name="Appl. Microbiol. Biotechnol.">
        <title>Characterisation of the genes involved in the biosynthesis and attachment of the aminodeoxysugar D-forosamine in the auricin gene cluster of Streptomyces aureofaciens CCM3239.</title>
        <authorList>
            <person name="Bekeova C."/>
            <person name="Rehakova A."/>
            <person name="Feckova L."/>
            <person name="Vlckova S."/>
            <person name="Novakova R."/>
            <person name="Mingyar E."/>
            <person name="Kormanec J."/>
        </authorList>
    </citation>
    <scope>NUCLEOTIDE SEQUENCE</scope>
    <source>
        <strain evidence="3">CCM3239</strain>
        <plasmid evidence="3">pSA3239</plasmid>
    </source>
</reference>
<reference evidence="3" key="1">
    <citation type="journal article" date="2002" name="Gene">
        <title>Cloning and characterization of a polyketide synthase gene cluster involved in biosynthesis of a proposed angucycline-like polyketide auricin in Streptomyces aureofaciens CCM 3239.</title>
        <authorList>
            <person name="Novakova R."/>
            <person name="Bistakova J."/>
            <person name="Homerova D."/>
            <person name="Rezuchova B."/>
            <person name="Kormanec J."/>
        </authorList>
    </citation>
    <scope>NUCLEOTIDE SEQUENCE</scope>
    <source>
        <strain evidence="3">CCM3239</strain>
        <plasmid evidence="3">pSA3239</plasmid>
    </source>
</reference>
<keyword evidence="2" id="KW-0067">ATP-binding</keyword>
<keyword evidence="3" id="KW-0614">Plasmid</keyword>
<dbReference type="InterPro" id="IPR027417">
    <property type="entry name" value="P-loop_NTPase"/>
</dbReference>